<organism evidence="1 2">
    <name type="scientific">Physocladia obscura</name>
    <dbReference type="NCBI Taxonomy" id="109957"/>
    <lineage>
        <taxon>Eukaryota</taxon>
        <taxon>Fungi</taxon>
        <taxon>Fungi incertae sedis</taxon>
        <taxon>Chytridiomycota</taxon>
        <taxon>Chytridiomycota incertae sedis</taxon>
        <taxon>Chytridiomycetes</taxon>
        <taxon>Chytridiales</taxon>
        <taxon>Chytriomycetaceae</taxon>
        <taxon>Physocladia</taxon>
    </lineage>
</organism>
<dbReference type="Proteomes" id="UP001211907">
    <property type="component" value="Unassembled WGS sequence"/>
</dbReference>
<dbReference type="EMBL" id="JADGJH010004896">
    <property type="protein sequence ID" value="KAJ3083213.1"/>
    <property type="molecule type" value="Genomic_DNA"/>
</dbReference>
<sequence length="239" mass="25724">MDTHTHPHRHVPLREVVVAVAEPRLLAAFTQGSTPTLRPVDPSPSLPESIANSQAKHKASAAIVATLCGNRSRLFVGAALSVTVNAKLIPFTVTSCLPVHSGVLAHDANLIVALVPSISSLPHHSLTQNTIPPPPTENDNDLEADLILDQLDSVLFSPLIWDPMLAKITPSIQLTAIALPTSPPSPLFFDDSFFDLESIVFLNQSALSKLGLRHGSFVSATSVPKNPENSSFQRFLRIY</sequence>
<dbReference type="AlphaFoldDB" id="A0AAD5SNL2"/>
<name>A0AAD5SNL2_9FUNG</name>
<keyword evidence="2" id="KW-1185">Reference proteome</keyword>
<reference evidence="1" key="1">
    <citation type="submission" date="2020-05" db="EMBL/GenBank/DDBJ databases">
        <title>Phylogenomic resolution of chytrid fungi.</title>
        <authorList>
            <person name="Stajich J.E."/>
            <person name="Amses K."/>
            <person name="Simmons R."/>
            <person name="Seto K."/>
            <person name="Myers J."/>
            <person name="Bonds A."/>
            <person name="Quandt C.A."/>
            <person name="Barry K."/>
            <person name="Liu P."/>
            <person name="Grigoriev I."/>
            <person name="Longcore J.E."/>
            <person name="James T.Y."/>
        </authorList>
    </citation>
    <scope>NUCLEOTIDE SEQUENCE</scope>
    <source>
        <strain evidence="1">JEL0513</strain>
    </source>
</reference>
<comment type="caution">
    <text evidence="1">The sequence shown here is derived from an EMBL/GenBank/DDBJ whole genome shotgun (WGS) entry which is preliminary data.</text>
</comment>
<feature type="non-terminal residue" evidence="1">
    <location>
        <position position="239"/>
    </location>
</feature>
<gene>
    <name evidence="1" type="ORF">HK100_009495</name>
</gene>
<proteinExistence type="predicted"/>
<accession>A0AAD5SNL2</accession>
<evidence type="ECO:0000313" key="2">
    <source>
        <dbReference type="Proteomes" id="UP001211907"/>
    </source>
</evidence>
<protein>
    <submittedName>
        <fullName evidence="1">Uncharacterized protein</fullName>
    </submittedName>
</protein>
<evidence type="ECO:0000313" key="1">
    <source>
        <dbReference type="EMBL" id="KAJ3083213.1"/>
    </source>
</evidence>